<evidence type="ECO:0000313" key="1">
    <source>
        <dbReference type="EMBL" id="CAE20598.1"/>
    </source>
</evidence>
<dbReference type="Gene3D" id="1.10.530.10">
    <property type="match status" value="1"/>
</dbReference>
<gene>
    <name evidence="1" type="ordered locus">PMT_0423</name>
</gene>
<reference evidence="1 2" key="1">
    <citation type="journal article" date="2003" name="Nature">
        <title>Genome divergence in two Prochlorococcus ecotypes reflects oceanic niche differentiation.</title>
        <authorList>
            <person name="Rocap G."/>
            <person name="Larimer F.W."/>
            <person name="Lamerdin J.E."/>
            <person name="Malfatti S."/>
            <person name="Chain P."/>
            <person name="Ahlgren N.A."/>
            <person name="Arellano A."/>
            <person name="Coleman M."/>
            <person name="Hauser L."/>
            <person name="Hess W.R."/>
            <person name="Johnson Z.I."/>
            <person name="Land M.L."/>
            <person name="Lindell D."/>
            <person name="Post A.F."/>
            <person name="Regala W."/>
            <person name="Shah M."/>
            <person name="Shaw S.L."/>
            <person name="Steglich C."/>
            <person name="Sullivan M.B."/>
            <person name="Ting C.S."/>
            <person name="Tolonen A."/>
            <person name="Webb E.A."/>
            <person name="Zinser E.R."/>
            <person name="Chisholm S.W."/>
        </authorList>
    </citation>
    <scope>NUCLEOTIDE SEQUENCE [LARGE SCALE GENOMIC DNA]</scope>
    <source>
        <strain evidence="2">MIT 9313</strain>
    </source>
</reference>
<dbReference type="CAZy" id="GH104">
    <property type="family name" value="Glycoside Hydrolase Family 104"/>
</dbReference>
<accession>Q7V8D3</accession>
<dbReference type="Proteomes" id="UP000001423">
    <property type="component" value="Chromosome"/>
</dbReference>
<dbReference type="HOGENOM" id="CLU_080928_1_0_3"/>
<dbReference type="eggNOG" id="COG4678">
    <property type="taxonomic scope" value="Bacteria"/>
</dbReference>
<protein>
    <submittedName>
        <fullName evidence="1">Possible endolysin</fullName>
    </submittedName>
</protein>
<dbReference type="InterPro" id="IPR023346">
    <property type="entry name" value="Lysozyme-like_dom_sf"/>
</dbReference>
<name>Q7V8D3_PROMM</name>
<dbReference type="AlphaFoldDB" id="Q7V8D3"/>
<organism evidence="1 2">
    <name type="scientific">Prochlorococcus marinus (strain MIT 9313)</name>
    <dbReference type="NCBI Taxonomy" id="74547"/>
    <lineage>
        <taxon>Bacteria</taxon>
        <taxon>Bacillati</taxon>
        <taxon>Cyanobacteriota</taxon>
        <taxon>Cyanophyceae</taxon>
        <taxon>Synechococcales</taxon>
        <taxon>Prochlorococcaceae</taxon>
        <taxon>Prochlorococcus</taxon>
    </lineage>
</organism>
<dbReference type="CDD" id="cd00736">
    <property type="entry name" value="lambda_lys-like"/>
    <property type="match status" value="1"/>
</dbReference>
<evidence type="ECO:0000313" key="2">
    <source>
        <dbReference type="Proteomes" id="UP000001423"/>
    </source>
</evidence>
<sequence>MVYVLRSFPLQFGFSSQSNHSNWVTATFAMISLSVLMGTGQTLQAERIQLPKEHAFRVNVAYQSNESQKLHYLITPERRALLNTIRYAEGTWKEGKDLGYRTMFGGGVFEDLSQHPNRVVVKFYSSAAAGAYQFMPSTWMAVAKELNLPNFQPQHQDQAALHLVSKRGALKEIDSLGLTHSAMARLAPEWASFPNWAGNSSYGQPVKSHAELAKFYSANLRQLQQQALAS</sequence>
<proteinExistence type="predicted"/>
<keyword evidence="2" id="KW-1185">Reference proteome</keyword>
<dbReference type="EMBL" id="BX548175">
    <property type="protein sequence ID" value="CAE20598.1"/>
    <property type="molecule type" value="Genomic_DNA"/>
</dbReference>
<dbReference type="KEGG" id="pmt:PMT_0423"/>
<dbReference type="SUPFAM" id="SSF53955">
    <property type="entry name" value="Lysozyme-like"/>
    <property type="match status" value="1"/>
</dbReference>